<protein>
    <submittedName>
        <fullName evidence="1">Uncharacterized protein</fullName>
    </submittedName>
</protein>
<dbReference type="EMBL" id="BJYM01000007">
    <property type="protein sequence ID" value="GEN87210.1"/>
    <property type="molecule type" value="Genomic_DNA"/>
</dbReference>
<dbReference type="Proteomes" id="UP000321558">
    <property type="component" value="Unassembled WGS sequence"/>
</dbReference>
<evidence type="ECO:0000313" key="1">
    <source>
        <dbReference type="EMBL" id="GEN87210.1"/>
    </source>
</evidence>
<accession>A0A511ZIF5</accession>
<organism evidence="1 2">
    <name type="scientific">Oceanobacillus sojae</name>
    <dbReference type="NCBI Taxonomy" id="582851"/>
    <lineage>
        <taxon>Bacteria</taxon>
        <taxon>Bacillati</taxon>
        <taxon>Bacillota</taxon>
        <taxon>Bacilli</taxon>
        <taxon>Bacillales</taxon>
        <taxon>Bacillaceae</taxon>
        <taxon>Oceanobacillus</taxon>
    </lineage>
</organism>
<reference evidence="1 2" key="1">
    <citation type="submission" date="2019-07" db="EMBL/GenBank/DDBJ databases">
        <title>Whole genome shotgun sequence of Oceanobacillus sojae NBRC 105379.</title>
        <authorList>
            <person name="Hosoyama A."/>
            <person name="Uohara A."/>
            <person name="Ohji S."/>
            <person name="Ichikawa N."/>
        </authorList>
    </citation>
    <scope>NUCLEOTIDE SEQUENCE [LARGE SCALE GENOMIC DNA]</scope>
    <source>
        <strain evidence="1 2">NBRC 105379</strain>
    </source>
</reference>
<proteinExistence type="predicted"/>
<dbReference type="RefSeq" id="WP_186813611.1">
    <property type="nucleotide sequence ID" value="NZ_BJYM01000007.1"/>
</dbReference>
<evidence type="ECO:0000313" key="2">
    <source>
        <dbReference type="Proteomes" id="UP000321558"/>
    </source>
</evidence>
<keyword evidence="2" id="KW-1185">Reference proteome</keyword>
<dbReference type="AlphaFoldDB" id="A0A511ZIF5"/>
<sequence>MDHPAIERTLRTGYPIPEKQLKDKPGEYWDPIKWMKEIEERYKNAK</sequence>
<name>A0A511ZIF5_9BACI</name>
<gene>
    <name evidence="1" type="ORF">OSO01_19490</name>
</gene>
<comment type="caution">
    <text evidence="1">The sequence shown here is derived from an EMBL/GenBank/DDBJ whole genome shotgun (WGS) entry which is preliminary data.</text>
</comment>